<keyword evidence="1" id="KW-0175">Coiled coil</keyword>
<gene>
    <name evidence="2" type="ORF">G4Y79_02000</name>
</gene>
<reference evidence="2 3" key="1">
    <citation type="submission" date="2020-02" db="EMBL/GenBank/DDBJ databases">
        <authorList>
            <person name="Zheng R.K."/>
            <person name="Sun C.M."/>
        </authorList>
    </citation>
    <scope>NUCLEOTIDE SEQUENCE [LARGE SCALE GENOMIC DNA]</scope>
    <source>
        <strain evidence="3">rifampicinis</strain>
    </source>
</reference>
<accession>A0A7S8EA48</accession>
<evidence type="ECO:0000313" key="3">
    <source>
        <dbReference type="Proteomes" id="UP000594468"/>
    </source>
</evidence>
<dbReference type="SUPFAM" id="SSF110849">
    <property type="entry name" value="ParB/Sulfiredoxin"/>
    <property type="match status" value="1"/>
</dbReference>
<protein>
    <submittedName>
        <fullName evidence="2">ParB N-terminal domain-containing protein</fullName>
    </submittedName>
</protein>
<evidence type="ECO:0000313" key="2">
    <source>
        <dbReference type="EMBL" id="QPC83171.1"/>
    </source>
</evidence>
<dbReference type="EMBL" id="CP062983">
    <property type="protein sequence ID" value="QPC83171.1"/>
    <property type="molecule type" value="Genomic_DNA"/>
</dbReference>
<dbReference type="RefSeq" id="WP_195171240.1">
    <property type="nucleotide sequence ID" value="NZ_CP062983.1"/>
</dbReference>
<dbReference type="InterPro" id="IPR036086">
    <property type="entry name" value="ParB/Sulfiredoxin_sf"/>
</dbReference>
<dbReference type="SUPFAM" id="SSF109709">
    <property type="entry name" value="KorB DNA-binding domain-like"/>
    <property type="match status" value="1"/>
</dbReference>
<sequence>MARNKRAINTSLLDSVTADMLGGDDVDFFQDDSLRVERILLELVRPDPLQPRRVLPDRIYQAFHGDRMTPTQALRELIQTAQLAARQQGRPFNNVLDLLGNPDDESEQESQPLSPEEQLVHDLVNLAITIRDDGQVNPLTVVDVSEGVTRQFRIETGERRYWATWLLRDFISGYESDGMIPCIIIPHESASAFRQAKENTARSGLSAIAMARQAALLLLYVHGYEMPFGPVPVDFYRQALELDLRGKREYTVAIYAAMGGLDKKRFSRFKALLRLCDEAFEMADRHNVDEARLRYIIQLEPPDQIEMMRQIIQFDLTRKQVKDLIEKGSVEAEATSDNETISRPLMQLAKVMKTRDLPDPQSLATYLISQEQNVNLARARIQTLRELLDQAEQFMAD</sequence>
<dbReference type="KEGG" id="pmet:G4Y79_02000"/>
<dbReference type="Gene3D" id="1.10.10.2830">
    <property type="match status" value="1"/>
</dbReference>
<keyword evidence="3" id="KW-1185">Reference proteome</keyword>
<evidence type="ECO:0000256" key="1">
    <source>
        <dbReference type="SAM" id="Coils"/>
    </source>
</evidence>
<proteinExistence type="predicted"/>
<organism evidence="2 3">
    <name type="scientific">Phototrophicus methaneseepsis</name>
    <dbReference type="NCBI Taxonomy" id="2710758"/>
    <lineage>
        <taxon>Bacteria</taxon>
        <taxon>Bacillati</taxon>
        <taxon>Chloroflexota</taxon>
        <taxon>Candidatus Thermofontia</taxon>
        <taxon>Phototrophicales</taxon>
        <taxon>Phototrophicaceae</taxon>
        <taxon>Phototrophicus</taxon>
    </lineage>
</organism>
<feature type="coiled-coil region" evidence="1">
    <location>
        <begin position="367"/>
        <end position="394"/>
    </location>
</feature>
<dbReference type="AlphaFoldDB" id="A0A7S8EA48"/>
<dbReference type="Proteomes" id="UP000594468">
    <property type="component" value="Chromosome"/>
</dbReference>
<name>A0A7S8EA48_9CHLR</name>
<dbReference type="Gene3D" id="3.90.1530.30">
    <property type="match status" value="1"/>
</dbReference>